<protein>
    <submittedName>
        <fullName evidence="3">CHK domain-containing protein</fullName>
    </submittedName>
</protein>
<sequence length="365" mass="41189">MADLSPSTLASVDISQKVCDSPFSFEWVLSGLVEGDEKFRTLSESSKVTRVSASPIGTGQGFVSKVYHVVIEFDNSEDPYQVVLKVPGTASINDAVEKSCIDTNTVQDHEFVNMHNLECQFYENFAAHIDAAIPKVFKIQKWEVGAQPGALLMESLVGKTHCSAMYGEANIEKVFSAVREICALQKYFLCLPADQWRGKFPFDQYDSFTKSDFFSPFLVKLKEMRPGMFGEGVDVFLKYVNQLSFVRYTFSDVGKDVGLPTVLCHGDYSNNNLLWRKNPDGTVSDELVAVIDWQVSFQIRRAYRANFVGQTFLALFVAPFYWGNKNSLEEEVQLEKYLSRALLCLEDGLERLKELPEEKLLDNGK</sequence>
<dbReference type="SMART" id="SM00587">
    <property type="entry name" value="CHK"/>
    <property type="match status" value="1"/>
</dbReference>
<feature type="domain" description="CHK kinase-like" evidence="1">
    <location>
        <begin position="151"/>
        <end position="318"/>
    </location>
</feature>
<dbReference type="Pfam" id="PF07914">
    <property type="entry name" value="DUF1679"/>
    <property type="match status" value="1"/>
</dbReference>
<dbReference type="Proteomes" id="UP000095287">
    <property type="component" value="Unplaced"/>
</dbReference>
<dbReference type="Gene3D" id="3.90.1200.10">
    <property type="match status" value="1"/>
</dbReference>
<dbReference type="SUPFAM" id="SSF56112">
    <property type="entry name" value="Protein kinase-like (PK-like)"/>
    <property type="match status" value="1"/>
</dbReference>
<evidence type="ECO:0000313" key="3">
    <source>
        <dbReference type="WBParaSite" id="L893_g26388.t2"/>
    </source>
</evidence>
<organism evidence="2 3">
    <name type="scientific">Steinernema glaseri</name>
    <dbReference type="NCBI Taxonomy" id="37863"/>
    <lineage>
        <taxon>Eukaryota</taxon>
        <taxon>Metazoa</taxon>
        <taxon>Ecdysozoa</taxon>
        <taxon>Nematoda</taxon>
        <taxon>Chromadorea</taxon>
        <taxon>Rhabditida</taxon>
        <taxon>Tylenchina</taxon>
        <taxon>Panagrolaimomorpha</taxon>
        <taxon>Strongyloidoidea</taxon>
        <taxon>Steinernematidae</taxon>
        <taxon>Steinernema</taxon>
    </lineage>
</organism>
<dbReference type="WBParaSite" id="L893_g26388.t2">
    <property type="protein sequence ID" value="L893_g26388.t2"/>
    <property type="gene ID" value="L893_g26388"/>
</dbReference>
<evidence type="ECO:0000313" key="2">
    <source>
        <dbReference type="Proteomes" id="UP000095287"/>
    </source>
</evidence>
<proteinExistence type="predicted"/>
<dbReference type="InterPro" id="IPR052961">
    <property type="entry name" value="Oxido-Kinase-like_Enzymes"/>
</dbReference>
<keyword evidence="2" id="KW-1185">Reference proteome</keyword>
<reference evidence="3" key="1">
    <citation type="submission" date="2016-11" db="UniProtKB">
        <authorList>
            <consortium name="WormBaseParasite"/>
        </authorList>
    </citation>
    <scope>IDENTIFICATION</scope>
</reference>
<name>A0A1I7ZHA5_9BILA</name>
<accession>A0A1I7ZHA5</accession>
<dbReference type="InterPro" id="IPR011009">
    <property type="entry name" value="Kinase-like_dom_sf"/>
</dbReference>
<dbReference type="AlphaFoldDB" id="A0A1I7ZHA5"/>
<dbReference type="InterPro" id="IPR012877">
    <property type="entry name" value="Dhs-27"/>
</dbReference>
<evidence type="ECO:0000259" key="1">
    <source>
        <dbReference type="SMART" id="SM00587"/>
    </source>
</evidence>
<dbReference type="PANTHER" id="PTHR23020">
    <property type="entry name" value="UNCHARACTERIZED NUCLEAR HORMONE RECEPTOR-RELATED"/>
    <property type="match status" value="1"/>
</dbReference>
<dbReference type="InterPro" id="IPR015897">
    <property type="entry name" value="CHK_kinase-like"/>
</dbReference>
<dbReference type="PANTHER" id="PTHR23020:SF41">
    <property type="entry name" value="AMINOGLYCOSIDE PHOSPHOTRANSFERASE DOMAIN-CONTAINING PROTEIN"/>
    <property type="match status" value="1"/>
</dbReference>